<comment type="caution">
    <text evidence="3">The sequence shown here is derived from an EMBL/GenBank/DDBJ whole genome shotgun (WGS) entry which is preliminary data.</text>
</comment>
<sequence length="231" mass="24830">MIMCSGPFKRVAYAAILTCVAHGARDTESASAFASLESEVKGSGKTSSSAVVNVGAKGRLIMPHLLQRASATRGPTQSEAMEPALSGEPGERVQEGGVEFESPSAGDTVAEGTITEPELSVQELLEATPRQCENAKVKARDRMMTSLGIGKTDYQMQLNGLSATCKKVTTQQKEAKKTMDKIAKLSDKLQDAEAEYQDLLIRLDQDQRAIKEQGELIEKLDAAVEKGKARQ</sequence>
<feature type="compositionally biased region" description="Polar residues" evidence="2">
    <location>
        <begin position="70"/>
        <end position="79"/>
    </location>
</feature>
<keyword evidence="1" id="KW-0175">Coiled coil</keyword>
<evidence type="ECO:0000313" key="4">
    <source>
        <dbReference type="Proteomes" id="UP001189429"/>
    </source>
</evidence>
<reference evidence="3" key="1">
    <citation type="submission" date="2023-10" db="EMBL/GenBank/DDBJ databases">
        <authorList>
            <person name="Chen Y."/>
            <person name="Shah S."/>
            <person name="Dougan E. K."/>
            <person name="Thang M."/>
            <person name="Chan C."/>
        </authorList>
    </citation>
    <scope>NUCLEOTIDE SEQUENCE [LARGE SCALE GENOMIC DNA]</scope>
</reference>
<organism evidence="3 4">
    <name type="scientific">Prorocentrum cordatum</name>
    <dbReference type="NCBI Taxonomy" id="2364126"/>
    <lineage>
        <taxon>Eukaryota</taxon>
        <taxon>Sar</taxon>
        <taxon>Alveolata</taxon>
        <taxon>Dinophyceae</taxon>
        <taxon>Prorocentrales</taxon>
        <taxon>Prorocentraceae</taxon>
        <taxon>Prorocentrum</taxon>
    </lineage>
</organism>
<name>A0ABN9WJ46_9DINO</name>
<accession>A0ABN9WJ46</accession>
<gene>
    <name evidence="3" type="ORF">PCOR1329_LOCUS66748</name>
</gene>
<proteinExistence type="predicted"/>
<evidence type="ECO:0000313" key="3">
    <source>
        <dbReference type="EMBL" id="CAK0885013.1"/>
    </source>
</evidence>
<keyword evidence="4" id="KW-1185">Reference proteome</keyword>
<evidence type="ECO:0000256" key="1">
    <source>
        <dbReference type="SAM" id="Coils"/>
    </source>
</evidence>
<dbReference type="EMBL" id="CAUYUJ010018615">
    <property type="protein sequence ID" value="CAK0885013.1"/>
    <property type="molecule type" value="Genomic_DNA"/>
</dbReference>
<feature type="coiled-coil region" evidence="1">
    <location>
        <begin position="175"/>
        <end position="209"/>
    </location>
</feature>
<dbReference type="Proteomes" id="UP001189429">
    <property type="component" value="Unassembled WGS sequence"/>
</dbReference>
<protein>
    <submittedName>
        <fullName evidence="3">Uncharacterized protein</fullName>
    </submittedName>
</protein>
<feature type="region of interest" description="Disordered" evidence="2">
    <location>
        <begin position="70"/>
        <end position="109"/>
    </location>
</feature>
<evidence type="ECO:0000256" key="2">
    <source>
        <dbReference type="SAM" id="MobiDB-lite"/>
    </source>
</evidence>